<gene>
    <name evidence="1" type="ORF">HXX08_24285</name>
    <name evidence="2" type="ORF">OZ401_004543</name>
</gene>
<organism evidence="1 3">
    <name type="scientific">Candidatus Chlorohelix allophototropha</name>
    <dbReference type="NCBI Taxonomy" id="3003348"/>
    <lineage>
        <taxon>Bacteria</taxon>
        <taxon>Bacillati</taxon>
        <taxon>Chloroflexota</taxon>
        <taxon>Chloroflexia</taxon>
        <taxon>Candidatus Chloroheliales</taxon>
        <taxon>Candidatus Chloroheliaceae</taxon>
        <taxon>Candidatus Chlorohelix</taxon>
    </lineage>
</organism>
<name>A0A8T7MAQ1_9CHLR</name>
<evidence type="ECO:0000313" key="1">
    <source>
        <dbReference type="EMBL" id="NWJ48992.1"/>
    </source>
</evidence>
<accession>A0A8T7MAQ1</accession>
<evidence type="ECO:0000313" key="2">
    <source>
        <dbReference type="EMBL" id="WJW68921.1"/>
    </source>
</evidence>
<dbReference type="Proteomes" id="UP000521676">
    <property type="component" value="Unassembled WGS sequence"/>
</dbReference>
<reference evidence="2" key="2">
    <citation type="journal article" date="2024" name="Nature">
        <title>Anoxygenic phototroph of the Chloroflexota uses a type I reaction centre.</title>
        <authorList>
            <person name="Tsuji J.M."/>
            <person name="Shaw N.A."/>
            <person name="Nagashima S."/>
            <person name="Venkiteswaran J.J."/>
            <person name="Schiff S.L."/>
            <person name="Watanabe T."/>
            <person name="Fukui M."/>
            <person name="Hanada S."/>
            <person name="Tank M."/>
            <person name="Neufeld J.D."/>
        </authorList>
    </citation>
    <scope>NUCLEOTIDE SEQUENCE</scope>
    <source>
        <strain evidence="2">L227-S17</strain>
    </source>
</reference>
<proteinExistence type="predicted"/>
<dbReference type="Proteomes" id="UP001431572">
    <property type="component" value="Chromosome 2"/>
</dbReference>
<evidence type="ECO:0000313" key="3">
    <source>
        <dbReference type="Proteomes" id="UP000521676"/>
    </source>
</evidence>
<evidence type="ECO:0000313" key="4">
    <source>
        <dbReference type="Proteomes" id="UP001431572"/>
    </source>
</evidence>
<reference evidence="1 3" key="1">
    <citation type="submission" date="2020-06" db="EMBL/GenBank/DDBJ databases">
        <title>Anoxygenic phototrophic Chloroflexota member uses a Type I reaction center.</title>
        <authorList>
            <person name="Tsuji J.M."/>
            <person name="Shaw N.A."/>
            <person name="Nagashima S."/>
            <person name="Venkiteswaran J."/>
            <person name="Schiff S.L."/>
            <person name="Hanada S."/>
            <person name="Tank M."/>
            <person name="Neufeld J.D."/>
        </authorList>
    </citation>
    <scope>NUCLEOTIDE SEQUENCE [LARGE SCALE GENOMIC DNA]</scope>
    <source>
        <strain evidence="1">L227-S17</strain>
    </source>
</reference>
<dbReference type="EMBL" id="CP128400">
    <property type="protein sequence ID" value="WJW68921.1"/>
    <property type="molecule type" value="Genomic_DNA"/>
</dbReference>
<dbReference type="EMBL" id="JACATZ010000003">
    <property type="protein sequence ID" value="NWJ48992.1"/>
    <property type="molecule type" value="Genomic_DNA"/>
</dbReference>
<dbReference type="RefSeq" id="WP_341470825.1">
    <property type="nucleotide sequence ID" value="NZ_CP128400.1"/>
</dbReference>
<protein>
    <submittedName>
        <fullName evidence="1">Uncharacterized protein</fullName>
    </submittedName>
</protein>
<keyword evidence="4" id="KW-1185">Reference proteome</keyword>
<dbReference type="AlphaFoldDB" id="A0A8T7MAQ1"/>
<sequence length="52" mass="6093">MLTVNEIDSITHRENLAGEVRRLLFEELRKATAQNDWQRIATIIYYLKGSSK</sequence>